<reference evidence="8" key="1">
    <citation type="journal article" date="2013" name="Genome Announc.">
        <title>Whole-Genome Sequencing of Lactobacillus shenzhenensis Strain LY-73T.</title>
        <authorList>
            <person name="Lin Z."/>
            <person name="Liu Z."/>
            <person name="Yang R."/>
            <person name="Zou Y."/>
            <person name="Wan D."/>
            <person name="Chen J."/>
            <person name="Guo M."/>
            <person name="Zhao J."/>
            <person name="Fang C."/>
            <person name="Yang R."/>
            <person name="Liu F."/>
        </authorList>
    </citation>
    <scope>NUCLEOTIDE SEQUENCE [LARGE SCALE GENOMIC DNA]</scope>
    <source>
        <strain evidence="8">LY-73</strain>
    </source>
</reference>
<dbReference type="RefSeq" id="WP_022528197.1">
    <property type="nucleotide sequence ID" value="NZ_KI271582.1"/>
</dbReference>
<dbReference type="OrthoDB" id="9804077at2"/>
<dbReference type="EMBL" id="KI271582">
    <property type="protein sequence ID" value="ERL66571.1"/>
    <property type="molecule type" value="Genomic_DNA"/>
</dbReference>
<protein>
    <submittedName>
        <fullName evidence="7">Rps1</fullName>
    </submittedName>
</protein>
<dbReference type="PANTHER" id="PTHR10724:SF7">
    <property type="entry name" value="SMALL RIBOSOMAL SUBUNIT PROTEIN BS1C"/>
    <property type="match status" value="1"/>
</dbReference>
<evidence type="ECO:0000256" key="5">
    <source>
        <dbReference type="SAM" id="MobiDB-lite"/>
    </source>
</evidence>
<accession>U4TNV4</accession>
<comment type="similarity">
    <text evidence="1">Belongs to the bacterial ribosomal protein bS1 family.</text>
</comment>
<dbReference type="GO" id="GO:1990904">
    <property type="term" value="C:ribonucleoprotein complex"/>
    <property type="evidence" value="ECO:0007669"/>
    <property type="project" value="UniProtKB-KW"/>
</dbReference>
<dbReference type="PROSITE" id="PS50126">
    <property type="entry name" value="S1"/>
    <property type="match status" value="4"/>
</dbReference>
<evidence type="ECO:0000256" key="3">
    <source>
        <dbReference type="ARBA" id="ARBA00023274"/>
    </source>
</evidence>
<dbReference type="InterPro" id="IPR003029">
    <property type="entry name" value="S1_domain"/>
</dbReference>
<name>U4TNV4_9LACO</name>
<dbReference type="eggNOG" id="COG0539">
    <property type="taxonomic scope" value="Bacteria"/>
</dbReference>
<evidence type="ECO:0000256" key="1">
    <source>
        <dbReference type="ARBA" id="ARBA00006767"/>
    </source>
</evidence>
<keyword evidence="3" id="KW-0687">Ribonucleoprotein</keyword>
<dbReference type="InterPro" id="IPR012340">
    <property type="entry name" value="NA-bd_OB-fold"/>
</dbReference>
<dbReference type="PRINTS" id="PR00681">
    <property type="entry name" value="RIBOSOMALS1"/>
</dbReference>
<sequence length="470" mass="51491">MDEEKKNNEAEGRKLMENALKSVHEVKVGDVVTGEVLAIDEEKQLVVGIENTGVEGVVPFKELTADRNADINDLAKVGDKLQLVVLSTIGKDKENGSYLLSKRRLEERKIWDQIEEEYKAGHTVKGKVTNNVKGGLVVDVDGVRGFIPASMVEDRYVEDLSQYKGQELELAVVEIEPSENRLILSHRAVVAKEKEAEKKALYEKLQPGDIVEGKVARLTNFGAFVDLGGTDGLVHVSEISYDHVDKPSDVLKTGQEVKVKVLNVDPDRDRISLSIKATLPQPWDNIEEKAPVGAILEGKVKRLVTFGAFVEVFPGVEGLVHISQISHEHIASPGEVLQEGQDIKVKVLSVDPQQHRLALSIKALTENPHAGEEEEEGRSEGGNRSYRRSSERSGGRSERQPRRNDRGGNRGGSSFQSRPAANRGGSSNAKVSAPGEEEEDTGFSLGDLIGGALDQFKSDKQDDDSQDDNK</sequence>
<dbReference type="GO" id="GO:0003735">
    <property type="term" value="F:structural constituent of ribosome"/>
    <property type="evidence" value="ECO:0007669"/>
    <property type="project" value="TreeGrafter"/>
</dbReference>
<keyword evidence="2" id="KW-0689">Ribosomal protein</keyword>
<dbReference type="SUPFAM" id="SSF50249">
    <property type="entry name" value="Nucleic acid-binding proteins"/>
    <property type="match status" value="4"/>
</dbReference>
<evidence type="ECO:0000256" key="4">
    <source>
        <dbReference type="ARBA" id="ARBA00025604"/>
    </source>
</evidence>
<evidence type="ECO:0000259" key="6">
    <source>
        <dbReference type="PROSITE" id="PS50126"/>
    </source>
</evidence>
<dbReference type="Gene3D" id="2.40.50.140">
    <property type="entry name" value="Nucleic acid-binding proteins"/>
    <property type="match status" value="4"/>
</dbReference>
<comment type="function">
    <text evidence="4">Binds mRNA; thus facilitating recognition of the initiation point. It is needed to translate mRNA with a short Shine-Dalgarno (SD) purine-rich sequence.</text>
</comment>
<feature type="region of interest" description="Disordered" evidence="5">
    <location>
        <begin position="363"/>
        <end position="470"/>
    </location>
</feature>
<dbReference type="Proteomes" id="UP000030647">
    <property type="component" value="Unassembled WGS sequence"/>
</dbReference>
<dbReference type="InterPro" id="IPR035104">
    <property type="entry name" value="Ribosomal_protein_S1-like"/>
</dbReference>
<dbReference type="CDD" id="cd04465">
    <property type="entry name" value="S1_RPS1_repeat_ec2_hs2"/>
    <property type="match status" value="1"/>
</dbReference>
<keyword evidence="8" id="KW-1185">Reference proteome</keyword>
<dbReference type="FunFam" id="2.40.50.140:FF:000103">
    <property type="entry name" value="protein RRP5 homolog"/>
    <property type="match status" value="1"/>
</dbReference>
<dbReference type="GO" id="GO:0005840">
    <property type="term" value="C:ribosome"/>
    <property type="evidence" value="ECO:0007669"/>
    <property type="project" value="UniProtKB-KW"/>
</dbReference>
<feature type="domain" description="S1 motif" evidence="6">
    <location>
        <begin position="29"/>
        <end position="103"/>
    </location>
</feature>
<dbReference type="NCBIfam" id="NF005208">
    <property type="entry name" value="PRK06676.1"/>
    <property type="match status" value="1"/>
</dbReference>
<feature type="compositionally biased region" description="Acidic residues" evidence="5">
    <location>
        <begin position="461"/>
        <end position="470"/>
    </location>
</feature>
<dbReference type="Pfam" id="PF00575">
    <property type="entry name" value="S1"/>
    <property type="match status" value="4"/>
</dbReference>
<proteinExistence type="inferred from homology"/>
<feature type="compositionally biased region" description="Basic and acidic residues" evidence="5">
    <location>
        <begin position="388"/>
        <end position="408"/>
    </location>
</feature>
<dbReference type="PANTHER" id="PTHR10724">
    <property type="entry name" value="30S RIBOSOMAL PROTEIN S1"/>
    <property type="match status" value="1"/>
</dbReference>
<dbReference type="GO" id="GO:0006412">
    <property type="term" value="P:translation"/>
    <property type="evidence" value="ECO:0007669"/>
    <property type="project" value="TreeGrafter"/>
</dbReference>
<feature type="domain" description="S1 motif" evidence="6">
    <location>
        <begin position="293"/>
        <end position="362"/>
    </location>
</feature>
<dbReference type="CDD" id="cd05688">
    <property type="entry name" value="S1_RPS1_repeat_ec3"/>
    <property type="match status" value="1"/>
</dbReference>
<dbReference type="SMART" id="SM00316">
    <property type="entry name" value="S1"/>
    <property type="match status" value="4"/>
</dbReference>
<feature type="domain" description="S1 motif" evidence="6">
    <location>
        <begin position="121"/>
        <end position="187"/>
    </location>
</feature>
<dbReference type="FunFam" id="2.40.50.140:FF:000039">
    <property type="entry name" value="30S ribosomal protein S1"/>
    <property type="match status" value="1"/>
</dbReference>
<dbReference type="GO" id="GO:0003729">
    <property type="term" value="F:mRNA binding"/>
    <property type="evidence" value="ECO:0007669"/>
    <property type="project" value="TreeGrafter"/>
</dbReference>
<evidence type="ECO:0000313" key="8">
    <source>
        <dbReference type="Proteomes" id="UP000030647"/>
    </source>
</evidence>
<evidence type="ECO:0000256" key="2">
    <source>
        <dbReference type="ARBA" id="ARBA00022980"/>
    </source>
</evidence>
<organism evidence="7 8">
    <name type="scientific">Schleiferilactobacillus shenzhenensis LY-73</name>
    <dbReference type="NCBI Taxonomy" id="1231336"/>
    <lineage>
        <taxon>Bacteria</taxon>
        <taxon>Bacillati</taxon>
        <taxon>Bacillota</taxon>
        <taxon>Bacilli</taxon>
        <taxon>Lactobacillales</taxon>
        <taxon>Lactobacillaceae</taxon>
        <taxon>Schleiferilactobacillus</taxon>
    </lineage>
</organism>
<dbReference type="AlphaFoldDB" id="U4TNV4"/>
<dbReference type="CDD" id="cd05687">
    <property type="entry name" value="S1_RPS1_repeat_ec1_hs1"/>
    <property type="match status" value="1"/>
</dbReference>
<feature type="domain" description="S1 motif" evidence="6">
    <location>
        <begin position="208"/>
        <end position="276"/>
    </location>
</feature>
<dbReference type="STRING" id="1231336.L248_0250"/>
<feature type="compositionally biased region" description="Polar residues" evidence="5">
    <location>
        <begin position="413"/>
        <end position="430"/>
    </location>
</feature>
<evidence type="ECO:0000313" key="7">
    <source>
        <dbReference type="EMBL" id="ERL66571.1"/>
    </source>
</evidence>
<dbReference type="HOGENOM" id="CLU_015805_4_5_9"/>
<dbReference type="InterPro" id="IPR050437">
    <property type="entry name" value="Ribos_protein_bS1-like"/>
</dbReference>
<gene>
    <name evidence="7" type="primary">rps1</name>
    <name evidence="7" type="ORF">L248_0250</name>
</gene>